<sequence>MDQLPTLQQLEYLESGFEVSKILAHAGFSMEKPAFSITLGQIAEEIAHTLSDHGLPPDRLEEDFLIDLAQRIQKVLQNDDVLFWRNSARAYTTDQPTLMAFMSSPNEEDDEGSLTEQYENAIRLGDDGAYWPDGGASADLFDEF</sequence>
<dbReference type="OrthoDB" id="165304at2"/>
<dbReference type="RefSeq" id="WP_062280924.1">
    <property type="nucleotide sequence ID" value="NZ_DF968181.1"/>
</dbReference>
<organism evidence="1">
    <name type="scientific">Flexilinea flocculi</name>
    <dbReference type="NCBI Taxonomy" id="1678840"/>
    <lineage>
        <taxon>Bacteria</taxon>
        <taxon>Bacillati</taxon>
        <taxon>Chloroflexota</taxon>
        <taxon>Anaerolineae</taxon>
        <taxon>Anaerolineales</taxon>
        <taxon>Anaerolineaceae</taxon>
        <taxon>Flexilinea</taxon>
    </lineage>
</organism>
<evidence type="ECO:0000313" key="2">
    <source>
        <dbReference type="Proteomes" id="UP000053370"/>
    </source>
</evidence>
<evidence type="ECO:0000313" key="1">
    <source>
        <dbReference type="EMBL" id="GAP40868.1"/>
    </source>
</evidence>
<dbReference type="Proteomes" id="UP000053370">
    <property type="component" value="Unassembled WGS sequence"/>
</dbReference>
<reference evidence="1" key="1">
    <citation type="journal article" date="2015" name="Genome Announc.">
        <title>Draft Genome Sequence of Anaerolineae Strain TC1, a Novel Isolate from a Methanogenic Wastewater Treatment System.</title>
        <authorList>
            <person name="Matsuura N."/>
            <person name="Tourlousse D.M."/>
            <person name="Sun L."/>
            <person name="Toyonaga M."/>
            <person name="Kuroda K."/>
            <person name="Ohashi A."/>
            <person name="Cruz R."/>
            <person name="Yamaguchi T."/>
            <person name="Sekiguchi Y."/>
        </authorList>
    </citation>
    <scope>NUCLEOTIDE SEQUENCE [LARGE SCALE GENOMIC DNA]</scope>
    <source>
        <strain evidence="1">TC1</strain>
    </source>
</reference>
<dbReference type="EMBL" id="DF968181">
    <property type="protein sequence ID" value="GAP40868.1"/>
    <property type="molecule type" value="Genomic_DNA"/>
</dbReference>
<dbReference type="STRING" id="1678840.ATC1_13850"/>
<protein>
    <submittedName>
        <fullName evidence="1">Uncharacterized protein</fullName>
    </submittedName>
</protein>
<proteinExistence type="predicted"/>
<name>A0A0S7BUG2_9CHLR</name>
<gene>
    <name evidence="1" type="ORF">ATC1_13850</name>
</gene>
<accession>A0A0S7BUG2</accession>
<keyword evidence="2" id="KW-1185">Reference proteome</keyword>
<dbReference type="AlphaFoldDB" id="A0A0S7BUG2"/>